<keyword evidence="2" id="KW-0472">Membrane</keyword>
<dbReference type="GO" id="GO:0005524">
    <property type="term" value="F:ATP binding"/>
    <property type="evidence" value="ECO:0007669"/>
    <property type="project" value="UniProtKB-KW"/>
</dbReference>
<name>A0ABT5KTM1_9BURK</name>
<dbReference type="SMART" id="SM00382">
    <property type="entry name" value="AAA"/>
    <property type="match status" value="1"/>
</dbReference>
<dbReference type="RefSeq" id="WP_273596911.1">
    <property type="nucleotide sequence ID" value="NZ_JAQQXS010000009.1"/>
</dbReference>
<dbReference type="InterPro" id="IPR003439">
    <property type="entry name" value="ABC_transporter-like_ATP-bd"/>
</dbReference>
<evidence type="ECO:0000313" key="9">
    <source>
        <dbReference type="EMBL" id="MDC8785795.1"/>
    </source>
</evidence>
<dbReference type="Gene3D" id="3.40.50.300">
    <property type="entry name" value="P-loop containing nucleotide triphosphate hydrolases"/>
    <property type="match status" value="1"/>
</dbReference>
<keyword evidence="5" id="KW-1278">Translocase</keyword>
<comment type="caution">
    <text evidence="9">The sequence shown here is derived from an EMBL/GenBank/DDBJ whole genome shotgun (WGS) entry which is preliminary data.</text>
</comment>
<reference evidence="9 10" key="1">
    <citation type="submission" date="2022-10" db="EMBL/GenBank/DDBJ databases">
        <title>paucibacter sp. hw8 Genome sequencing.</title>
        <authorList>
            <person name="Park S."/>
        </authorList>
    </citation>
    <scope>NUCLEOTIDE SEQUENCE [LARGE SCALE GENOMIC DNA]</scope>
    <source>
        <strain evidence="10">hw8</strain>
    </source>
</reference>
<feature type="domain" description="ABC transporter" evidence="8">
    <location>
        <begin position="16"/>
        <end position="249"/>
    </location>
</feature>
<dbReference type="PANTHER" id="PTHR42794:SF1">
    <property type="entry name" value="HEMIN IMPORT ATP-BINDING PROTEIN HMUV"/>
    <property type="match status" value="1"/>
</dbReference>
<dbReference type="CDD" id="cd03214">
    <property type="entry name" value="ABC_Iron-Siderophores_B12_Hemin"/>
    <property type="match status" value="1"/>
</dbReference>
<dbReference type="InterPro" id="IPR003593">
    <property type="entry name" value="AAA+_ATPase"/>
</dbReference>
<feature type="compositionally biased region" description="Polar residues" evidence="7">
    <location>
        <begin position="268"/>
        <end position="281"/>
    </location>
</feature>
<dbReference type="PROSITE" id="PS00211">
    <property type="entry name" value="ABC_TRANSPORTER_1"/>
    <property type="match status" value="1"/>
</dbReference>
<evidence type="ECO:0000256" key="4">
    <source>
        <dbReference type="ARBA" id="ARBA00022840"/>
    </source>
</evidence>
<keyword evidence="4 9" id="KW-0067">ATP-binding</keyword>
<evidence type="ECO:0000313" key="10">
    <source>
        <dbReference type="Proteomes" id="UP001219862"/>
    </source>
</evidence>
<dbReference type="PROSITE" id="PS50893">
    <property type="entry name" value="ABC_TRANSPORTER_2"/>
    <property type="match status" value="1"/>
</dbReference>
<dbReference type="InterPro" id="IPR017871">
    <property type="entry name" value="ABC_transporter-like_CS"/>
</dbReference>
<dbReference type="SUPFAM" id="SSF52540">
    <property type="entry name" value="P-loop containing nucleoside triphosphate hydrolases"/>
    <property type="match status" value="1"/>
</dbReference>
<gene>
    <name evidence="9" type="ORF">PRZ01_11375</name>
</gene>
<keyword evidence="3" id="KW-0547">Nucleotide-binding</keyword>
<dbReference type="EMBL" id="JAQQXS010000009">
    <property type="protein sequence ID" value="MDC8785795.1"/>
    <property type="molecule type" value="Genomic_DNA"/>
</dbReference>
<comment type="function">
    <text evidence="6">Part of the ABC transporter complex HmuTUV involved in hemin import. Responsible for energy coupling to the transport system.</text>
</comment>
<evidence type="ECO:0000256" key="3">
    <source>
        <dbReference type="ARBA" id="ARBA00022741"/>
    </source>
</evidence>
<sequence>MKNTSAAAPHTAAPPLRARLQGVSLQGTPILGALDLNIAPAQWTAIVGPNGAGKSTLLRAVAGLLPLQGHVELFGRPLQQWDPKARARTLAWLGQNEHSSDELKAYEVVMLGRLPHQAWLAGPSAEDHAAVAQAMRQTQSWDWRERPLGQLSGGERQRVLLARALAVQAQLLLMDEPLAHLDPPHQADWLQLVRALAAQGVAVISVLHELNMALQADSLVVMQGGQVRCHGAPEQPETRAALQDVFDHRLHLIEVQGQWLALPFAGATPSQPRPQSATPGSNVLPLKSTHRQP</sequence>
<organism evidence="9 10">
    <name type="scientific">Roseateles koreensis</name>
    <dbReference type="NCBI Taxonomy" id="2987526"/>
    <lineage>
        <taxon>Bacteria</taxon>
        <taxon>Pseudomonadati</taxon>
        <taxon>Pseudomonadota</taxon>
        <taxon>Betaproteobacteria</taxon>
        <taxon>Burkholderiales</taxon>
        <taxon>Sphaerotilaceae</taxon>
        <taxon>Roseateles</taxon>
    </lineage>
</organism>
<evidence type="ECO:0000256" key="2">
    <source>
        <dbReference type="ARBA" id="ARBA00022475"/>
    </source>
</evidence>
<keyword evidence="1" id="KW-0813">Transport</keyword>
<accession>A0ABT5KTM1</accession>
<dbReference type="Proteomes" id="UP001219862">
    <property type="component" value="Unassembled WGS sequence"/>
</dbReference>
<dbReference type="InterPro" id="IPR027417">
    <property type="entry name" value="P-loop_NTPase"/>
</dbReference>
<evidence type="ECO:0000256" key="7">
    <source>
        <dbReference type="SAM" id="MobiDB-lite"/>
    </source>
</evidence>
<feature type="region of interest" description="Disordered" evidence="7">
    <location>
        <begin position="266"/>
        <end position="293"/>
    </location>
</feature>
<protein>
    <submittedName>
        <fullName evidence="9">ABC transporter ATP-binding protein</fullName>
    </submittedName>
</protein>
<evidence type="ECO:0000259" key="8">
    <source>
        <dbReference type="PROSITE" id="PS50893"/>
    </source>
</evidence>
<proteinExistence type="predicted"/>
<dbReference type="PANTHER" id="PTHR42794">
    <property type="entry name" value="HEMIN IMPORT ATP-BINDING PROTEIN HMUV"/>
    <property type="match status" value="1"/>
</dbReference>
<evidence type="ECO:0000256" key="5">
    <source>
        <dbReference type="ARBA" id="ARBA00022967"/>
    </source>
</evidence>
<dbReference type="Pfam" id="PF00005">
    <property type="entry name" value="ABC_tran"/>
    <property type="match status" value="1"/>
</dbReference>
<keyword evidence="10" id="KW-1185">Reference proteome</keyword>
<evidence type="ECO:0000256" key="1">
    <source>
        <dbReference type="ARBA" id="ARBA00022448"/>
    </source>
</evidence>
<evidence type="ECO:0000256" key="6">
    <source>
        <dbReference type="ARBA" id="ARBA00037066"/>
    </source>
</evidence>
<keyword evidence="2" id="KW-1003">Cell membrane</keyword>